<dbReference type="GO" id="GO:0097237">
    <property type="term" value="P:cellular response to toxic substance"/>
    <property type="evidence" value="ECO:0007669"/>
    <property type="project" value="UniProtKB-ARBA"/>
</dbReference>
<dbReference type="AlphaFoldDB" id="A0A7S2H6G4"/>
<accession>A0A7S2H6G4</accession>
<dbReference type="InterPro" id="IPR036188">
    <property type="entry name" value="FAD/NAD-bd_sf"/>
</dbReference>
<evidence type="ECO:0000256" key="3">
    <source>
        <dbReference type="ARBA" id="ARBA00023002"/>
    </source>
</evidence>
<protein>
    <recommendedName>
        <fullName evidence="5">FAD/NAD(P)-binding domain-containing protein</fullName>
    </recommendedName>
</protein>
<feature type="signal peptide" evidence="4">
    <location>
        <begin position="1"/>
        <end position="16"/>
    </location>
</feature>
<keyword evidence="3" id="KW-0560">Oxidoreductase</keyword>
<comment type="similarity">
    <text evidence="1">Belongs to the class-II pyridine nucleotide-disulfide oxidoreductase family.</text>
</comment>
<dbReference type="PANTHER" id="PTHR48105">
    <property type="entry name" value="THIOREDOXIN REDUCTASE 1-RELATED-RELATED"/>
    <property type="match status" value="1"/>
</dbReference>
<evidence type="ECO:0000256" key="1">
    <source>
        <dbReference type="ARBA" id="ARBA00009333"/>
    </source>
</evidence>
<feature type="domain" description="FAD/NAD(P)-binding" evidence="5">
    <location>
        <begin position="60"/>
        <end position="349"/>
    </location>
</feature>
<keyword evidence="2" id="KW-0285">Flavoprotein</keyword>
<dbReference type="InterPro" id="IPR050097">
    <property type="entry name" value="Ferredoxin-NADP_redctase_2"/>
</dbReference>
<keyword evidence="4" id="KW-0732">Signal</keyword>
<feature type="chain" id="PRO_5031487583" description="FAD/NAD(P)-binding domain-containing protein" evidence="4">
    <location>
        <begin position="17"/>
        <end position="373"/>
    </location>
</feature>
<evidence type="ECO:0000256" key="4">
    <source>
        <dbReference type="SAM" id="SignalP"/>
    </source>
</evidence>
<gene>
    <name evidence="6" type="ORF">HTAM1171_LOCUS3810</name>
</gene>
<dbReference type="SUPFAM" id="SSF51905">
    <property type="entry name" value="FAD/NAD(P)-binding domain"/>
    <property type="match status" value="1"/>
</dbReference>
<dbReference type="InterPro" id="IPR023753">
    <property type="entry name" value="FAD/NAD-binding_dom"/>
</dbReference>
<evidence type="ECO:0000313" key="6">
    <source>
        <dbReference type="EMBL" id="CAD9481827.1"/>
    </source>
</evidence>
<dbReference type="Gene3D" id="3.50.50.60">
    <property type="entry name" value="FAD/NAD(P)-binding domain"/>
    <property type="match status" value="2"/>
</dbReference>
<dbReference type="PRINTS" id="PR00469">
    <property type="entry name" value="PNDRDTASEII"/>
</dbReference>
<dbReference type="EMBL" id="HBGV01006276">
    <property type="protein sequence ID" value="CAD9481827.1"/>
    <property type="molecule type" value="Transcribed_RNA"/>
</dbReference>
<dbReference type="PRINTS" id="PR00368">
    <property type="entry name" value="FADPNR"/>
</dbReference>
<sequence>MLRIWLLGALPLMCQSFGLMQTPFSSPHQKQRVCNKRSRNQWQTRRSRCALRMMEEVECDVVIVGGGPAGCTCALYTSRADLKTVVLDKNPATGALAITHTIANYPGVDSTMSGMELQDLMKKQAEDYGTDYRRAQVFMLEIDGETKNVYTPDAIFKARCLVLATGAMGRKPSFEGEETYLGRGVSYCATCDGAFYRDSEVAVVGVSQEAIEEAHFLTKFASTVYWITNKDPPEDNDLACDLLAKENVRHLTKTRLVNIDGDASGVTGINIRTFGADSDEHLDVEGVFIYVAGQKPMTDFIGHNNGIEFKEDGGVVVNDEMATSVDGVFAIGDIRNTPYKQVVVAAADGCIAAMAIDKYLKGRKRIKVDWIHQ</sequence>
<evidence type="ECO:0000256" key="2">
    <source>
        <dbReference type="ARBA" id="ARBA00022630"/>
    </source>
</evidence>
<evidence type="ECO:0000259" key="5">
    <source>
        <dbReference type="Pfam" id="PF07992"/>
    </source>
</evidence>
<dbReference type="Pfam" id="PF07992">
    <property type="entry name" value="Pyr_redox_2"/>
    <property type="match status" value="1"/>
</dbReference>
<dbReference type="GO" id="GO:0016491">
    <property type="term" value="F:oxidoreductase activity"/>
    <property type="evidence" value="ECO:0007669"/>
    <property type="project" value="UniProtKB-KW"/>
</dbReference>
<organism evidence="6">
    <name type="scientific">Helicotheca tamesis</name>
    <dbReference type="NCBI Taxonomy" id="374047"/>
    <lineage>
        <taxon>Eukaryota</taxon>
        <taxon>Sar</taxon>
        <taxon>Stramenopiles</taxon>
        <taxon>Ochrophyta</taxon>
        <taxon>Bacillariophyta</taxon>
        <taxon>Mediophyceae</taxon>
        <taxon>Lithodesmiophycidae</taxon>
        <taxon>Lithodesmiales</taxon>
        <taxon>Lithodesmiaceae</taxon>
        <taxon>Helicotheca</taxon>
    </lineage>
</organism>
<proteinExistence type="inferred from homology"/>
<reference evidence="6" key="1">
    <citation type="submission" date="2021-01" db="EMBL/GenBank/DDBJ databases">
        <authorList>
            <person name="Corre E."/>
            <person name="Pelletier E."/>
            <person name="Niang G."/>
            <person name="Scheremetjew M."/>
            <person name="Finn R."/>
            <person name="Kale V."/>
            <person name="Holt S."/>
            <person name="Cochrane G."/>
            <person name="Meng A."/>
            <person name="Brown T."/>
            <person name="Cohen L."/>
        </authorList>
    </citation>
    <scope>NUCLEOTIDE SEQUENCE</scope>
    <source>
        <strain evidence="6">CCMP826</strain>
    </source>
</reference>
<name>A0A7S2H6G4_9STRA</name>